<evidence type="ECO:0000313" key="6">
    <source>
        <dbReference type="Proteomes" id="UP000593572"/>
    </source>
</evidence>
<dbReference type="AlphaFoldDB" id="A0A7J8M289"/>
<name>A0A7J8M289_9ROSI</name>
<dbReference type="GO" id="GO:0003779">
    <property type="term" value="F:actin binding"/>
    <property type="evidence" value="ECO:0007669"/>
    <property type="project" value="InterPro"/>
</dbReference>
<evidence type="ECO:0000256" key="2">
    <source>
        <dbReference type="SAM" id="Coils"/>
    </source>
</evidence>
<dbReference type="Proteomes" id="UP000593572">
    <property type="component" value="Unassembled WGS sequence"/>
</dbReference>
<reference evidence="5 6" key="1">
    <citation type="journal article" date="2019" name="Genome Biol. Evol.">
        <title>Insights into the evolution of the New World diploid cottons (Gossypium, subgenus Houzingenia) based on genome sequencing.</title>
        <authorList>
            <person name="Grover C.E."/>
            <person name="Arick M.A. 2nd"/>
            <person name="Thrash A."/>
            <person name="Conover J.L."/>
            <person name="Sanders W.S."/>
            <person name="Peterson D.G."/>
            <person name="Frelichowski J.E."/>
            <person name="Scheffler J.A."/>
            <person name="Scheffler B.E."/>
            <person name="Wendel J.F."/>
        </authorList>
    </citation>
    <scope>NUCLEOTIDE SEQUENCE [LARGE SCALE GENOMIC DNA]</scope>
    <source>
        <strain evidence="5">157</strain>
        <tissue evidence="5">Leaf</tissue>
    </source>
</reference>
<dbReference type="PANTHER" id="PTHR47357">
    <property type="entry name" value="COP1-INTERACTIVE PROTEIN 1"/>
    <property type="match status" value="1"/>
</dbReference>
<dbReference type="Pfam" id="PF07765">
    <property type="entry name" value="KIP1"/>
    <property type="match status" value="1"/>
</dbReference>
<feature type="compositionally biased region" description="Basic and acidic residues" evidence="3">
    <location>
        <begin position="149"/>
        <end position="159"/>
    </location>
</feature>
<dbReference type="PANTHER" id="PTHR47357:SF1">
    <property type="entry name" value="SPINDLE POLE BODY COMPONENT 110"/>
    <property type="match status" value="1"/>
</dbReference>
<dbReference type="InterPro" id="IPR011684">
    <property type="entry name" value="NAB"/>
</dbReference>
<proteinExistence type="predicted"/>
<evidence type="ECO:0000259" key="4">
    <source>
        <dbReference type="PROSITE" id="PS51774"/>
    </source>
</evidence>
<dbReference type="GO" id="GO:0005200">
    <property type="term" value="F:structural constituent of cytoskeleton"/>
    <property type="evidence" value="ECO:0007669"/>
    <property type="project" value="TreeGrafter"/>
</dbReference>
<feature type="coiled-coil region" evidence="2">
    <location>
        <begin position="668"/>
        <end position="695"/>
    </location>
</feature>
<feature type="domain" description="NAB" evidence="4">
    <location>
        <begin position="43"/>
        <end position="125"/>
    </location>
</feature>
<gene>
    <name evidence="5" type="ORF">Golob_015758</name>
</gene>
<feature type="compositionally biased region" description="Basic and acidic residues" evidence="3">
    <location>
        <begin position="127"/>
        <end position="137"/>
    </location>
</feature>
<feature type="non-terminal residue" evidence="5">
    <location>
        <position position="1"/>
    </location>
</feature>
<feature type="coiled-coil region" evidence="2">
    <location>
        <begin position="485"/>
        <end position="628"/>
    </location>
</feature>
<evidence type="ECO:0000313" key="5">
    <source>
        <dbReference type="EMBL" id="MBA0558753.1"/>
    </source>
</evidence>
<accession>A0A7J8M289</accession>
<dbReference type="GO" id="GO:0005856">
    <property type="term" value="C:cytoskeleton"/>
    <property type="evidence" value="ECO:0007669"/>
    <property type="project" value="TreeGrafter"/>
</dbReference>
<evidence type="ECO:0000256" key="3">
    <source>
        <dbReference type="SAM" id="MobiDB-lite"/>
    </source>
</evidence>
<protein>
    <recommendedName>
        <fullName evidence="4">NAB domain-containing protein</fullName>
    </recommendedName>
</protein>
<evidence type="ECO:0000256" key="1">
    <source>
        <dbReference type="ARBA" id="ARBA00023054"/>
    </source>
</evidence>
<feature type="region of interest" description="Disordered" evidence="3">
    <location>
        <begin position="127"/>
        <end position="159"/>
    </location>
</feature>
<dbReference type="PROSITE" id="PS51774">
    <property type="entry name" value="NAB"/>
    <property type="match status" value="1"/>
</dbReference>
<dbReference type="Gene3D" id="1.10.287.1490">
    <property type="match status" value="1"/>
</dbReference>
<sequence>MTKHRFRESIKSFFGHHVDPEKDEELKGSKIVSMFDTYVQHIFEHWYEDMTLQGLSNYPYWHSHASPKIDEKVATILKLINDEEVEENGVPIANSKKEPLVQLIEDFHRHYQNLYAHYDHLTEELRKKAHGKGEKDASSSSSSDSDSDGYSKDGGSKNGHLERELQAIAEGIKQELETANLEIADLKQKLTDTREEKDALNSDYLASLSKVREAEKIITNLKLDSERSESEKSKLVVENEELRNKLDATAKMEAELNQTSEELYRENNNLILEKETAVKRIEDSEKFTEDLRREVSLLKEENISLKQELDTVRGEVSDMQQKLESSEQRVSELSRSLNATVEENNSLNLKLSEVSNEIQLAQGTIQQLMAEMSQSKEELGEKERELLTLQELHEVHGNQSSAQLKELEAQVTSLELELEQLRATNREQVLQIENKASEAKQLGEVNIGLHSQISELEMMSKKREEELLTLAKKFEDNEKESLSRVENLTVQINNLLADMKSLRTQKAQLEEHIAVKDDEASTQVKSLMDQINNLQQELESLQSQKAELEVQLESKTRAISDHVIKIENAKEEIASKSEDQQRVLQEKEGLLAQMKELEFDVNSLKNQKGELEEDLRTKIKENGQLREESLGLRSQISELEMISKQRQEELLTLTKKFEDNEKESLSRVENLTVQINNLLADMESLRTQKAQLEEHIVVKGDEASTQV</sequence>
<comment type="caution">
    <text evidence="5">The sequence shown here is derived from an EMBL/GenBank/DDBJ whole genome shotgun (WGS) entry which is preliminary data.</text>
</comment>
<feature type="coiled-coil region" evidence="2">
    <location>
        <begin position="162"/>
        <end position="438"/>
    </location>
</feature>
<keyword evidence="6" id="KW-1185">Reference proteome</keyword>
<organism evidence="5 6">
    <name type="scientific">Gossypium lobatum</name>
    <dbReference type="NCBI Taxonomy" id="34289"/>
    <lineage>
        <taxon>Eukaryota</taxon>
        <taxon>Viridiplantae</taxon>
        <taxon>Streptophyta</taxon>
        <taxon>Embryophyta</taxon>
        <taxon>Tracheophyta</taxon>
        <taxon>Spermatophyta</taxon>
        <taxon>Magnoliopsida</taxon>
        <taxon>eudicotyledons</taxon>
        <taxon>Gunneridae</taxon>
        <taxon>Pentapetalae</taxon>
        <taxon>rosids</taxon>
        <taxon>malvids</taxon>
        <taxon>Malvales</taxon>
        <taxon>Malvaceae</taxon>
        <taxon>Malvoideae</taxon>
        <taxon>Gossypium</taxon>
    </lineage>
</organism>
<dbReference type="EMBL" id="JABEZX010000006">
    <property type="protein sequence ID" value="MBA0558753.1"/>
    <property type="molecule type" value="Genomic_DNA"/>
</dbReference>
<keyword evidence="1 2" id="KW-0175">Coiled coil</keyword>